<dbReference type="OrthoDB" id="388934at2"/>
<protein>
    <recommendedName>
        <fullName evidence="1">HTH rpiR-type domain-containing protein</fullName>
    </recommendedName>
</protein>
<dbReference type="SUPFAM" id="SSF46689">
    <property type="entry name" value="Homeodomain-like"/>
    <property type="match status" value="1"/>
</dbReference>
<sequence>MLSIYEKLENILRMNDESTYYKIAEVIVANLFNKKILSQKDLSEQSYSSLSTITKFSKSLGYSGYLELSILLKLEMEKYSAKKTKPSSSFLKLDIEKEIREWIKNNTVFVENFISILKGNSFFKINTSYQLASSGLFLKDILTIKNKNVSLITENFSLLKNTTNRKNEDINLVLLSGRDTFTMISYLNLNSQNWNMNNTFIFVTPNHFKKLTTKFKNVMIIDFESDNSSFILRTFAFNYLFALISEYI</sequence>
<organism evidence="2 3">
    <name type="scientific">Mesoplasma tabanidae</name>
    <dbReference type="NCBI Taxonomy" id="219745"/>
    <lineage>
        <taxon>Bacteria</taxon>
        <taxon>Bacillati</taxon>
        <taxon>Mycoplasmatota</taxon>
        <taxon>Mollicutes</taxon>
        <taxon>Entomoplasmatales</taxon>
        <taxon>Entomoplasmataceae</taxon>
        <taxon>Mesoplasma</taxon>
    </lineage>
</organism>
<dbReference type="EMBL" id="CP024969">
    <property type="protein sequence ID" value="ATZ21676.1"/>
    <property type="molecule type" value="Genomic_DNA"/>
</dbReference>
<evidence type="ECO:0000313" key="2">
    <source>
        <dbReference type="EMBL" id="ATZ21676.1"/>
    </source>
</evidence>
<dbReference type="PROSITE" id="PS51071">
    <property type="entry name" value="HTH_RPIR"/>
    <property type="match status" value="1"/>
</dbReference>
<dbReference type="RefSeq" id="WP_100679604.1">
    <property type="nucleotide sequence ID" value="NZ_CP024969.1"/>
</dbReference>
<dbReference type="KEGG" id="mtab:MTABA_v1c04780"/>
<dbReference type="InterPro" id="IPR036388">
    <property type="entry name" value="WH-like_DNA-bd_sf"/>
</dbReference>
<reference evidence="2 3" key="1">
    <citation type="submission" date="2017-11" db="EMBL/GenBank/DDBJ databases">
        <title>Genome sequence of Mesoplasma tabanidae BARC 857 (ATCC 49584).</title>
        <authorList>
            <person name="Lo W.-S."/>
            <person name="Kuo C.-H."/>
        </authorList>
    </citation>
    <scope>NUCLEOTIDE SEQUENCE [LARGE SCALE GENOMIC DNA]</scope>
    <source>
        <strain evidence="2 3">BARC 857</strain>
    </source>
</reference>
<keyword evidence="3" id="KW-1185">Reference proteome</keyword>
<dbReference type="InterPro" id="IPR009057">
    <property type="entry name" value="Homeodomain-like_sf"/>
</dbReference>
<dbReference type="InterPro" id="IPR000281">
    <property type="entry name" value="HTH_RpiR"/>
</dbReference>
<accession>A0A2K8P4Q0</accession>
<evidence type="ECO:0000313" key="3">
    <source>
        <dbReference type="Proteomes" id="UP000232223"/>
    </source>
</evidence>
<feature type="domain" description="HTH rpiR-type" evidence="1">
    <location>
        <begin position="2"/>
        <end position="79"/>
    </location>
</feature>
<dbReference type="Proteomes" id="UP000232223">
    <property type="component" value="Chromosome"/>
</dbReference>
<dbReference type="GO" id="GO:0003700">
    <property type="term" value="F:DNA-binding transcription factor activity"/>
    <property type="evidence" value="ECO:0007669"/>
    <property type="project" value="InterPro"/>
</dbReference>
<gene>
    <name evidence="2" type="ORF">MTABA_v1c04780</name>
</gene>
<dbReference type="Gene3D" id="1.10.10.10">
    <property type="entry name" value="Winged helix-like DNA-binding domain superfamily/Winged helix DNA-binding domain"/>
    <property type="match status" value="1"/>
</dbReference>
<dbReference type="Pfam" id="PF01418">
    <property type="entry name" value="HTH_6"/>
    <property type="match status" value="1"/>
</dbReference>
<proteinExistence type="predicted"/>
<dbReference type="AlphaFoldDB" id="A0A2K8P4Q0"/>
<name>A0A2K8P4Q0_9MOLU</name>
<evidence type="ECO:0000259" key="1">
    <source>
        <dbReference type="PROSITE" id="PS51071"/>
    </source>
</evidence>